<reference evidence="1 2" key="1">
    <citation type="journal article" date="2021" name="Nat. Plants">
        <title>The Taxus genome provides insights into paclitaxel biosynthesis.</title>
        <authorList>
            <person name="Xiong X."/>
            <person name="Gou J."/>
            <person name="Liao Q."/>
            <person name="Li Y."/>
            <person name="Zhou Q."/>
            <person name="Bi G."/>
            <person name="Li C."/>
            <person name="Du R."/>
            <person name="Wang X."/>
            <person name="Sun T."/>
            <person name="Guo L."/>
            <person name="Liang H."/>
            <person name="Lu P."/>
            <person name="Wu Y."/>
            <person name="Zhang Z."/>
            <person name="Ro D.K."/>
            <person name="Shang Y."/>
            <person name="Huang S."/>
            <person name="Yan J."/>
        </authorList>
    </citation>
    <scope>NUCLEOTIDE SEQUENCE [LARGE SCALE GENOMIC DNA]</scope>
    <source>
        <strain evidence="1">Ta-2019</strain>
    </source>
</reference>
<proteinExistence type="predicted"/>
<evidence type="ECO:0000313" key="1">
    <source>
        <dbReference type="EMBL" id="KAH9290475.1"/>
    </source>
</evidence>
<organism evidence="1 2">
    <name type="scientific">Taxus chinensis</name>
    <name type="common">Chinese yew</name>
    <name type="synonym">Taxus wallichiana var. chinensis</name>
    <dbReference type="NCBI Taxonomy" id="29808"/>
    <lineage>
        <taxon>Eukaryota</taxon>
        <taxon>Viridiplantae</taxon>
        <taxon>Streptophyta</taxon>
        <taxon>Embryophyta</taxon>
        <taxon>Tracheophyta</taxon>
        <taxon>Spermatophyta</taxon>
        <taxon>Pinopsida</taxon>
        <taxon>Pinidae</taxon>
        <taxon>Conifers II</taxon>
        <taxon>Cupressales</taxon>
        <taxon>Taxaceae</taxon>
        <taxon>Taxus</taxon>
    </lineage>
</organism>
<dbReference type="Proteomes" id="UP000824469">
    <property type="component" value="Unassembled WGS sequence"/>
</dbReference>
<keyword evidence="2" id="KW-1185">Reference proteome</keyword>
<dbReference type="AlphaFoldDB" id="A0AA38BVF8"/>
<accession>A0AA38BVF8</accession>
<name>A0AA38BVF8_TAXCH</name>
<protein>
    <submittedName>
        <fullName evidence="1">Uncharacterized protein</fullName>
    </submittedName>
</protein>
<evidence type="ECO:0000313" key="2">
    <source>
        <dbReference type="Proteomes" id="UP000824469"/>
    </source>
</evidence>
<comment type="caution">
    <text evidence="1">The sequence shown here is derived from an EMBL/GenBank/DDBJ whole genome shotgun (WGS) entry which is preliminary data.</text>
</comment>
<gene>
    <name evidence="1" type="ORF">KI387_034592</name>
</gene>
<sequence>MAGPRTNQKPPRVLIGEKVRKVKGRVFEHRAEPIGSCHVSHLRAHEEISKESPPK</sequence>
<dbReference type="EMBL" id="JAHRHJ020003813">
    <property type="protein sequence ID" value="KAH9290475.1"/>
    <property type="molecule type" value="Genomic_DNA"/>
</dbReference>
<feature type="non-terminal residue" evidence="1">
    <location>
        <position position="55"/>
    </location>
</feature>